<dbReference type="AlphaFoldDB" id="A0A183A4Z7"/>
<proteinExistence type="predicted"/>
<keyword evidence="2" id="KW-1185">Reference proteome</keyword>
<name>A0A183A4Z7_9TREM</name>
<dbReference type="EMBL" id="UZAN01039382">
    <property type="protein sequence ID" value="VDP65200.1"/>
    <property type="molecule type" value="Genomic_DNA"/>
</dbReference>
<dbReference type="WBParaSite" id="ECPE_0000203201-mRNA-1">
    <property type="protein sequence ID" value="ECPE_0000203201-mRNA-1"/>
    <property type="gene ID" value="ECPE_0000203201"/>
</dbReference>
<reference evidence="1 2" key="2">
    <citation type="submission" date="2018-11" db="EMBL/GenBank/DDBJ databases">
        <authorList>
            <consortium name="Pathogen Informatics"/>
        </authorList>
    </citation>
    <scope>NUCLEOTIDE SEQUENCE [LARGE SCALE GENOMIC DNA]</scope>
    <source>
        <strain evidence="1 2">Egypt</strain>
    </source>
</reference>
<gene>
    <name evidence="1" type="ORF">ECPE_LOCUS2032</name>
</gene>
<sequence>MELVTPKYYNALKGTIQYQVIIPMLFDLTRLLRRGCTVCVEAKGPRILAKALRDLTEGLRVEAKVLRVLARALLEKV</sequence>
<evidence type="ECO:0000313" key="3">
    <source>
        <dbReference type="WBParaSite" id="ECPE_0000203201-mRNA-1"/>
    </source>
</evidence>
<evidence type="ECO:0000313" key="1">
    <source>
        <dbReference type="EMBL" id="VDP65200.1"/>
    </source>
</evidence>
<evidence type="ECO:0000313" key="2">
    <source>
        <dbReference type="Proteomes" id="UP000272942"/>
    </source>
</evidence>
<dbReference type="Proteomes" id="UP000272942">
    <property type="component" value="Unassembled WGS sequence"/>
</dbReference>
<organism evidence="3">
    <name type="scientific">Echinostoma caproni</name>
    <dbReference type="NCBI Taxonomy" id="27848"/>
    <lineage>
        <taxon>Eukaryota</taxon>
        <taxon>Metazoa</taxon>
        <taxon>Spiralia</taxon>
        <taxon>Lophotrochozoa</taxon>
        <taxon>Platyhelminthes</taxon>
        <taxon>Trematoda</taxon>
        <taxon>Digenea</taxon>
        <taxon>Plagiorchiida</taxon>
        <taxon>Echinostomata</taxon>
        <taxon>Echinostomatoidea</taxon>
        <taxon>Echinostomatidae</taxon>
        <taxon>Echinostoma</taxon>
    </lineage>
</organism>
<protein>
    <submittedName>
        <fullName evidence="3">AbrB/MazE/SpoVT family DNA-binding domain-containing protein</fullName>
    </submittedName>
</protein>
<accession>A0A183A4Z7</accession>
<reference evidence="3" key="1">
    <citation type="submission" date="2016-06" db="UniProtKB">
        <authorList>
            <consortium name="WormBaseParasite"/>
        </authorList>
    </citation>
    <scope>IDENTIFICATION</scope>
</reference>